<evidence type="ECO:0000313" key="2">
    <source>
        <dbReference type="Proteomes" id="UP001200145"/>
    </source>
</evidence>
<dbReference type="EMBL" id="JAKEVY010000002">
    <property type="protein sequence ID" value="MCF1714964.1"/>
    <property type="molecule type" value="Genomic_DNA"/>
</dbReference>
<comment type="caution">
    <text evidence="1">The sequence shown here is derived from an EMBL/GenBank/DDBJ whole genome shotgun (WGS) entry which is preliminary data.</text>
</comment>
<dbReference type="Gene3D" id="3.40.50.2000">
    <property type="entry name" value="Glycogen Phosphorylase B"/>
    <property type="match status" value="1"/>
</dbReference>
<dbReference type="SUPFAM" id="SSF53756">
    <property type="entry name" value="UDP-Glycosyltransferase/glycogen phosphorylase"/>
    <property type="match status" value="1"/>
</dbReference>
<dbReference type="Proteomes" id="UP001200145">
    <property type="component" value="Unassembled WGS sequence"/>
</dbReference>
<dbReference type="Pfam" id="PF13692">
    <property type="entry name" value="Glyco_trans_1_4"/>
    <property type="match status" value="1"/>
</dbReference>
<proteinExistence type="predicted"/>
<gene>
    <name evidence="1" type="ORF">L0U88_10035</name>
</gene>
<protein>
    <submittedName>
        <fullName evidence="1">Glycosyltransferase</fullName>
    </submittedName>
</protein>
<dbReference type="RefSeq" id="WP_234865915.1">
    <property type="nucleotide sequence ID" value="NZ_JAKEVY010000002.1"/>
</dbReference>
<keyword evidence="2" id="KW-1185">Reference proteome</keyword>
<name>A0ABS9BIF5_9BACT</name>
<sequence length="386" mass="44826">MLVICDINIYKQGHYIGYNQYLLDHADKIKEVSGIKECLFLFNEEGKEYLTTQPGVSVDYISFPPQWRSSAWGRWKIWRRILSKLSRIPVDQMYFMDFDKFQLPVGLSRTPFRISGIYFRPHHRISIYSDSGKQILITRIKRFKKILAEKLLLNNTALEKVFILNDSEGVSFLNSYHGRTVFKYLPDPIFDYPFEANQLKRNKEEIHFLLFGALTERKNISLVLEAFGLANFQKKAVLHLVGKTESEAYLNTLKKLATDHIKGQEHKKNILFNTHFVSDEEMEKYHAQTDISILVYRNFYGSSGLIGRAAKHRQFVLAPSVGLLASITQQYNLGLTVDPLDVRAVAKSMEHAEREINSHNYEGADRFYREHHPSEFLSTLFSSDLQ</sequence>
<reference evidence="1 2" key="1">
    <citation type="submission" date="2022-01" db="EMBL/GenBank/DDBJ databases">
        <title>Flavihumibacter sp. nov., isolated from sediment of a river.</title>
        <authorList>
            <person name="Liu H."/>
        </authorList>
    </citation>
    <scope>NUCLEOTIDE SEQUENCE [LARGE SCALE GENOMIC DNA]</scope>
    <source>
        <strain evidence="1 2">RY-1</strain>
    </source>
</reference>
<accession>A0ABS9BIF5</accession>
<organism evidence="1 2">
    <name type="scientific">Flavihumibacter fluminis</name>
    <dbReference type="NCBI Taxonomy" id="2909236"/>
    <lineage>
        <taxon>Bacteria</taxon>
        <taxon>Pseudomonadati</taxon>
        <taxon>Bacteroidota</taxon>
        <taxon>Chitinophagia</taxon>
        <taxon>Chitinophagales</taxon>
        <taxon>Chitinophagaceae</taxon>
        <taxon>Flavihumibacter</taxon>
    </lineage>
</organism>
<evidence type="ECO:0000313" key="1">
    <source>
        <dbReference type="EMBL" id="MCF1714964.1"/>
    </source>
</evidence>